<dbReference type="AlphaFoldDB" id="A0A9P4XVW9"/>
<sequence length="382" mass="41603">MVLIRPRARPPNGGLQAWLQVFGGFWIYFNTWGLIMTFGVFQTYYESNLISQYTPSSISWIGTIQVFLLIEVGIISGPLYDQGYLRHLITAGALLLSLGFMMASLAKEYYAIFLSLGVCSGIGMGLLFFPGISAFTTYFTTRRGLANGLAASGSGIGAVVYPIVLRQLTYQVSFPWAVRAVGFIIFGTVLIPVLLLKPMFLPQGRRKLFDKSIFEDRVYTLFSLTNLIGWLGVQIPIFYAGPFAHFSLHTTESASFYMLAIIGAGSLPGRLLAPLLGDRFGPLYIYPVFMALAGLVTLAWIRVTTYGGLVAVALLYGFAYGGVVSLPPPAVAAMTRDMRMLGTRIGCVFTFAGVSAMVGPPIAGAIEGVCSWEVWLGCMIER</sequence>
<feature type="transmembrane region" description="Helical" evidence="3">
    <location>
        <begin position="176"/>
        <end position="197"/>
    </location>
</feature>
<name>A0A9P4XVW9_CRYP1</name>
<evidence type="ECO:0000256" key="1">
    <source>
        <dbReference type="ARBA" id="ARBA00004141"/>
    </source>
</evidence>
<dbReference type="Pfam" id="PF07690">
    <property type="entry name" value="MFS_1"/>
    <property type="match status" value="1"/>
</dbReference>
<dbReference type="SUPFAM" id="SSF103473">
    <property type="entry name" value="MFS general substrate transporter"/>
    <property type="match status" value="1"/>
</dbReference>
<feature type="transmembrane region" description="Helical" evidence="3">
    <location>
        <begin position="57"/>
        <end position="77"/>
    </location>
</feature>
<dbReference type="InterPro" id="IPR050327">
    <property type="entry name" value="Proton-linked_MCT"/>
</dbReference>
<evidence type="ECO:0000259" key="4">
    <source>
        <dbReference type="PROSITE" id="PS50850"/>
    </source>
</evidence>
<dbReference type="InterPro" id="IPR011701">
    <property type="entry name" value="MFS"/>
</dbReference>
<dbReference type="Proteomes" id="UP000803844">
    <property type="component" value="Unassembled WGS sequence"/>
</dbReference>
<dbReference type="PROSITE" id="PS50850">
    <property type="entry name" value="MFS"/>
    <property type="match status" value="1"/>
</dbReference>
<comment type="similarity">
    <text evidence="2">Belongs to the major facilitator superfamily. Monocarboxylate porter (TC 2.A.1.13) family.</text>
</comment>
<proteinExistence type="inferred from homology"/>
<keyword evidence="6" id="KW-1185">Reference proteome</keyword>
<keyword evidence="3" id="KW-0472">Membrane</keyword>
<evidence type="ECO:0000313" key="6">
    <source>
        <dbReference type="Proteomes" id="UP000803844"/>
    </source>
</evidence>
<keyword evidence="3" id="KW-0812">Transmembrane</keyword>
<evidence type="ECO:0000256" key="2">
    <source>
        <dbReference type="ARBA" id="ARBA00006727"/>
    </source>
</evidence>
<dbReference type="GO" id="GO:0016020">
    <property type="term" value="C:membrane"/>
    <property type="evidence" value="ECO:0007669"/>
    <property type="project" value="UniProtKB-SubCell"/>
</dbReference>
<comment type="subcellular location">
    <subcellularLocation>
        <location evidence="1">Membrane</location>
        <topology evidence="1">Multi-pass membrane protein</topology>
    </subcellularLocation>
</comment>
<keyword evidence="3" id="KW-1133">Transmembrane helix</keyword>
<feature type="transmembrane region" description="Helical" evidence="3">
    <location>
        <begin position="345"/>
        <end position="366"/>
    </location>
</feature>
<reference evidence="5" key="1">
    <citation type="journal article" date="2020" name="Phytopathology">
        <title>Genome sequence of the chestnut blight fungus Cryphonectria parasitica EP155: A fundamental resource for an archetypical invasive plant pathogen.</title>
        <authorList>
            <person name="Crouch J.A."/>
            <person name="Dawe A."/>
            <person name="Aerts A."/>
            <person name="Barry K."/>
            <person name="Churchill A.C.L."/>
            <person name="Grimwood J."/>
            <person name="Hillman B."/>
            <person name="Milgroom M.G."/>
            <person name="Pangilinan J."/>
            <person name="Smith M."/>
            <person name="Salamov A."/>
            <person name="Schmutz J."/>
            <person name="Yadav J."/>
            <person name="Grigoriev I.V."/>
            <person name="Nuss D."/>
        </authorList>
    </citation>
    <scope>NUCLEOTIDE SEQUENCE</scope>
    <source>
        <strain evidence="5">EP155</strain>
    </source>
</reference>
<feature type="transmembrane region" description="Helical" evidence="3">
    <location>
        <begin position="254"/>
        <end position="276"/>
    </location>
</feature>
<dbReference type="GO" id="GO:0022857">
    <property type="term" value="F:transmembrane transporter activity"/>
    <property type="evidence" value="ECO:0007669"/>
    <property type="project" value="InterPro"/>
</dbReference>
<dbReference type="InterPro" id="IPR036259">
    <property type="entry name" value="MFS_trans_sf"/>
</dbReference>
<feature type="transmembrane region" description="Helical" evidence="3">
    <location>
        <begin position="109"/>
        <end position="132"/>
    </location>
</feature>
<accession>A0A9P4XVW9</accession>
<dbReference type="EMBL" id="MU032351">
    <property type="protein sequence ID" value="KAF3761888.1"/>
    <property type="molecule type" value="Genomic_DNA"/>
</dbReference>
<dbReference type="PANTHER" id="PTHR11360">
    <property type="entry name" value="MONOCARBOXYLATE TRANSPORTER"/>
    <property type="match status" value="1"/>
</dbReference>
<gene>
    <name evidence="5" type="ORF">M406DRAFT_64971</name>
</gene>
<feature type="transmembrane region" description="Helical" evidence="3">
    <location>
        <begin position="144"/>
        <end position="164"/>
    </location>
</feature>
<organism evidence="5 6">
    <name type="scientific">Cryphonectria parasitica (strain ATCC 38755 / EP155)</name>
    <dbReference type="NCBI Taxonomy" id="660469"/>
    <lineage>
        <taxon>Eukaryota</taxon>
        <taxon>Fungi</taxon>
        <taxon>Dikarya</taxon>
        <taxon>Ascomycota</taxon>
        <taxon>Pezizomycotina</taxon>
        <taxon>Sordariomycetes</taxon>
        <taxon>Sordariomycetidae</taxon>
        <taxon>Diaporthales</taxon>
        <taxon>Cryphonectriaceae</taxon>
        <taxon>Cryphonectria-Endothia species complex</taxon>
        <taxon>Cryphonectria</taxon>
    </lineage>
</organism>
<protein>
    <recommendedName>
        <fullName evidence="4">Major facilitator superfamily (MFS) profile domain-containing protein</fullName>
    </recommendedName>
</protein>
<evidence type="ECO:0000313" key="5">
    <source>
        <dbReference type="EMBL" id="KAF3761888.1"/>
    </source>
</evidence>
<feature type="transmembrane region" description="Helical" evidence="3">
    <location>
        <begin position="283"/>
        <end position="303"/>
    </location>
</feature>
<dbReference type="PANTHER" id="PTHR11360:SF234">
    <property type="entry name" value="MFS-TYPE TRANSPORTER DBAD-RELATED"/>
    <property type="match status" value="1"/>
</dbReference>
<feature type="transmembrane region" description="Helical" evidence="3">
    <location>
        <begin position="84"/>
        <end position="103"/>
    </location>
</feature>
<feature type="transmembrane region" description="Helical" evidence="3">
    <location>
        <begin position="218"/>
        <end position="239"/>
    </location>
</feature>
<dbReference type="OrthoDB" id="6509908at2759"/>
<dbReference type="GeneID" id="63842036"/>
<evidence type="ECO:0000256" key="3">
    <source>
        <dbReference type="SAM" id="Phobius"/>
    </source>
</evidence>
<feature type="domain" description="Major facilitator superfamily (MFS) profile" evidence="4">
    <location>
        <begin position="16"/>
        <end position="382"/>
    </location>
</feature>
<comment type="caution">
    <text evidence="5">The sequence shown here is derived from an EMBL/GenBank/DDBJ whole genome shotgun (WGS) entry which is preliminary data.</text>
</comment>
<dbReference type="InterPro" id="IPR020846">
    <property type="entry name" value="MFS_dom"/>
</dbReference>
<dbReference type="RefSeq" id="XP_040772867.1">
    <property type="nucleotide sequence ID" value="XM_040924907.1"/>
</dbReference>
<feature type="transmembrane region" description="Helical" evidence="3">
    <location>
        <begin position="21"/>
        <end position="45"/>
    </location>
</feature>
<feature type="transmembrane region" description="Helical" evidence="3">
    <location>
        <begin position="309"/>
        <end position="333"/>
    </location>
</feature>
<dbReference type="Gene3D" id="1.20.1250.20">
    <property type="entry name" value="MFS general substrate transporter like domains"/>
    <property type="match status" value="2"/>
</dbReference>